<organism evidence="9 10">
    <name type="scientific">Phyllachora maydis</name>
    <dbReference type="NCBI Taxonomy" id="1825666"/>
    <lineage>
        <taxon>Eukaryota</taxon>
        <taxon>Fungi</taxon>
        <taxon>Dikarya</taxon>
        <taxon>Ascomycota</taxon>
        <taxon>Pezizomycotina</taxon>
        <taxon>Sordariomycetes</taxon>
        <taxon>Sordariomycetidae</taxon>
        <taxon>Phyllachorales</taxon>
        <taxon>Phyllachoraceae</taxon>
        <taxon>Phyllachora</taxon>
    </lineage>
</organism>
<evidence type="ECO:0000256" key="2">
    <source>
        <dbReference type="ARBA" id="ARBA00022692"/>
    </source>
</evidence>
<keyword evidence="2 7" id="KW-0812">Transmembrane</keyword>
<reference evidence="9" key="1">
    <citation type="journal article" date="2023" name="Mol. Plant Microbe Interact.">
        <title>Elucidating the Obligate Nature and Biological Capacity of an Invasive Fungal Corn Pathogen.</title>
        <authorList>
            <person name="MacCready J.S."/>
            <person name="Roggenkamp E.M."/>
            <person name="Gdanetz K."/>
            <person name="Chilvers M.I."/>
        </authorList>
    </citation>
    <scope>NUCLEOTIDE SEQUENCE</scope>
    <source>
        <strain evidence="9">PM02</strain>
    </source>
</reference>
<proteinExistence type="inferred from homology"/>
<evidence type="ECO:0000259" key="8">
    <source>
        <dbReference type="Pfam" id="PF20684"/>
    </source>
</evidence>
<feature type="transmembrane region" description="Helical" evidence="7">
    <location>
        <begin position="44"/>
        <end position="61"/>
    </location>
</feature>
<feature type="region of interest" description="Disordered" evidence="6">
    <location>
        <begin position="329"/>
        <end position="400"/>
    </location>
</feature>
<evidence type="ECO:0000256" key="6">
    <source>
        <dbReference type="SAM" id="MobiDB-lite"/>
    </source>
</evidence>
<protein>
    <recommendedName>
        <fullName evidence="8">Rhodopsin domain-containing protein</fullName>
    </recommendedName>
</protein>
<feature type="compositionally biased region" description="Polar residues" evidence="6">
    <location>
        <begin position="329"/>
        <end position="344"/>
    </location>
</feature>
<dbReference type="InterPro" id="IPR052337">
    <property type="entry name" value="SAT4-like"/>
</dbReference>
<dbReference type="PANTHER" id="PTHR33048">
    <property type="entry name" value="PTH11-LIKE INTEGRAL MEMBRANE PROTEIN (AFU_ORTHOLOGUE AFUA_5G11245)"/>
    <property type="match status" value="1"/>
</dbReference>
<dbReference type="AlphaFoldDB" id="A0AAD9I602"/>
<evidence type="ECO:0000256" key="1">
    <source>
        <dbReference type="ARBA" id="ARBA00004141"/>
    </source>
</evidence>
<comment type="caution">
    <text evidence="9">The sequence shown here is derived from an EMBL/GenBank/DDBJ whole genome shotgun (WGS) entry which is preliminary data.</text>
</comment>
<dbReference type="GO" id="GO:0016020">
    <property type="term" value="C:membrane"/>
    <property type="evidence" value="ECO:0007669"/>
    <property type="project" value="UniProtKB-SubCell"/>
</dbReference>
<feature type="transmembrane region" description="Helical" evidence="7">
    <location>
        <begin position="96"/>
        <end position="113"/>
    </location>
</feature>
<evidence type="ECO:0000256" key="7">
    <source>
        <dbReference type="SAM" id="Phobius"/>
    </source>
</evidence>
<dbReference type="InterPro" id="IPR049326">
    <property type="entry name" value="Rhodopsin_dom_fungi"/>
</dbReference>
<feature type="transmembrane region" description="Helical" evidence="7">
    <location>
        <begin position="125"/>
        <end position="147"/>
    </location>
</feature>
<evidence type="ECO:0000313" key="10">
    <source>
        <dbReference type="Proteomes" id="UP001217918"/>
    </source>
</evidence>
<dbReference type="EMBL" id="JAQQPM010000005">
    <property type="protein sequence ID" value="KAK2071666.1"/>
    <property type="molecule type" value="Genomic_DNA"/>
</dbReference>
<dbReference type="Pfam" id="PF20684">
    <property type="entry name" value="Fung_rhodopsin"/>
    <property type="match status" value="1"/>
</dbReference>
<evidence type="ECO:0000256" key="4">
    <source>
        <dbReference type="ARBA" id="ARBA00023136"/>
    </source>
</evidence>
<feature type="transmembrane region" description="Helical" evidence="7">
    <location>
        <begin position="203"/>
        <end position="223"/>
    </location>
</feature>
<dbReference type="PANTHER" id="PTHR33048:SF114">
    <property type="entry name" value="MEMBRANE PROTEIN PTH11-LIKE, PUTATIVE (AFU_ORTHOLOGUE AFUA_7G06620)-RELATED"/>
    <property type="match status" value="1"/>
</dbReference>
<feature type="compositionally biased region" description="Basic and acidic residues" evidence="6">
    <location>
        <begin position="358"/>
        <end position="390"/>
    </location>
</feature>
<keyword evidence="10" id="KW-1185">Reference proteome</keyword>
<comment type="subcellular location">
    <subcellularLocation>
        <location evidence="1">Membrane</location>
        <topology evidence="1">Multi-pass membrane protein</topology>
    </subcellularLocation>
</comment>
<gene>
    <name evidence="9" type="ORF">P8C59_006072</name>
</gene>
<feature type="domain" description="Rhodopsin" evidence="8">
    <location>
        <begin position="29"/>
        <end position="268"/>
    </location>
</feature>
<keyword evidence="3 7" id="KW-1133">Transmembrane helix</keyword>
<sequence>MSSTPESRSNSVMAINAALLSLSSIFVLLRLATRIQLKRTSFKADDYVIITAWIFSLGFSIDVCMQTRYGLGKHLHDLPANTDFARSLELFYFGEVIYYTCVCLTKISILFLYMQLSPAYTFRCLVWGMMVFVGLTALGCTVAGLFQCDPIRKAWLTDLPGTCFNQTALFVSNAALNIAQDVIIYFLPVPMLWKLQLPLKQRVALILVFALGGFVVVTGIMRLQSLKFASVSSDPTWDNYGAAIWSCIEQNVGIMCACLVHFKSLIARYAPAMLGIARPEGSNRMRLPDGDYNGKKSGSAGLRTFGRSADSGRKIGILTELKIEEETCSSSQTNIVMPSTQVPGQQDLELTPRNPAYEIRRWVGEKEDDDDRRRREPGRGTDIQERDRLGHTANHRLQPGGIHSTVVTQGIVHFMRTVRDCRVS</sequence>
<evidence type="ECO:0000256" key="3">
    <source>
        <dbReference type="ARBA" id="ARBA00022989"/>
    </source>
</evidence>
<dbReference type="Proteomes" id="UP001217918">
    <property type="component" value="Unassembled WGS sequence"/>
</dbReference>
<keyword evidence="4 7" id="KW-0472">Membrane</keyword>
<feature type="transmembrane region" description="Helical" evidence="7">
    <location>
        <begin position="12"/>
        <end position="32"/>
    </location>
</feature>
<feature type="transmembrane region" description="Helical" evidence="7">
    <location>
        <begin position="167"/>
        <end position="191"/>
    </location>
</feature>
<evidence type="ECO:0000313" key="9">
    <source>
        <dbReference type="EMBL" id="KAK2071666.1"/>
    </source>
</evidence>
<name>A0AAD9I602_9PEZI</name>
<evidence type="ECO:0000256" key="5">
    <source>
        <dbReference type="ARBA" id="ARBA00038359"/>
    </source>
</evidence>
<accession>A0AAD9I602</accession>
<comment type="similarity">
    <text evidence="5">Belongs to the SAT4 family.</text>
</comment>